<evidence type="ECO:0000313" key="10">
    <source>
        <dbReference type="Proteomes" id="UP001054902"/>
    </source>
</evidence>
<evidence type="ECO:0000256" key="7">
    <source>
        <dbReference type="SAM" id="Coils"/>
    </source>
</evidence>
<proteinExistence type="inferred from homology"/>
<feature type="binding site" evidence="5">
    <location>
        <position position="323"/>
    </location>
    <ligand>
        <name>a divalent metal cation</name>
        <dbReference type="ChEBI" id="CHEBI:60240"/>
        <label>2</label>
        <note>catalytic</note>
    </ligand>
</feature>
<evidence type="ECO:0000259" key="8">
    <source>
        <dbReference type="Pfam" id="PF00557"/>
    </source>
</evidence>
<feature type="coiled-coil region" evidence="7">
    <location>
        <begin position="201"/>
        <end position="228"/>
    </location>
</feature>
<keyword evidence="1 5" id="KW-0031">Aminopeptidase</keyword>
<dbReference type="GO" id="GO:0004239">
    <property type="term" value="F:initiator methionyl aminopeptidase activity"/>
    <property type="evidence" value="ECO:0007669"/>
    <property type="project" value="UniProtKB-UniRule"/>
</dbReference>
<keyword evidence="4 5" id="KW-0378">Hydrolase</keyword>
<dbReference type="Proteomes" id="UP001054902">
    <property type="component" value="Unassembled WGS sequence"/>
</dbReference>
<comment type="catalytic activity">
    <reaction evidence="5 6">
        <text>Release of N-terminal amino acids, preferentially methionine, from peptides and arylamides.</text>
        <dbReference type="EC" id="3.4.11.18"/>
    </reaction>
</comment>
<feature type="binding site" evidence="5">
    <location>
        <position position="180"/>
    </location>
    <ligand>
        <name>a divalent metal cation</name>
        <dbReference type="ChEBI" id="CHEBI:60240"/>
        <label>2</label>
        <note>catalytic</note>
    </ligand>
</feature>
<evidence type="ECO:0000256" key="4">
    <source>
        <dbReference type="ARBA" id="ARBA00022801"/>
    </source>
</evidence>
<dbReference type="InterPro" id="IPR000994">
    <property type="entry name" value="Pept_M24"/>
</dbReference>
<dbReference type="PANTHER" id="PTHR43330">
    <property type="entry name" value="METHIONINE AMINOPEPTIDASE"/>
    <property type="match status" value="1"/>
</dbReference>
<keyword evidence="7" id="KW-0175">Coiled coil</keyword>
<keyword evidence="10" id="KW-1185">Reference proteome</keyword>
<comment type="function">
    <text evidence="6">Cotranslationally removes the N-terminal methionine from nascent proteins. The N-terminal methionine is often cleaved when the second residue in the primary sequence is small and uncharged (Met-Ala-, Cys, Gly, Pro, Ser, Thr, or Val).</text>
</comment>
<feature type="binding site" evidence="5">
    <location>
        <position position="152"/>
    </location>
    <ligand>
        <name>substrate</name>
    </ligand>
</feature>
<evidence type="ECO:0000313" key="9">
    <source>
        <dbReference type="EMBL" id="GFH46991.1"/>
    </source>
</evidence>
<feature type="binding site" evidence="5">
    <location>
        <position position="323"/>
    </location>
    <ligand>
        <name>a divalent metal cation</name>
        <dbReference type="ChEBI" id="CHEBI:60240"/>
        <label>1</label>
    </ligand>
</feature>
<dbReference type="EC" id="3.4.11.18" evidence="6"/>
<dbReference type="SUPFAM" id="SSF55920">
    <property type="entry name" value="Creatinase/aminopeptidase"/>
    <property type="match status" value="1"/>
</dbReference>
<comment type="caution">
    <text evidence="9">The sequence shown here is derived from an EMBL/GenBank/DDBJ whole genome shotgun (WGS) entry which is preliminary data.</text>
</comment>
<keyword evidence="3 5" id="KW-0479">Metal-binding</keyword>
<dbReference type="CDD" id="cd01086">
    <property type="entry name" value="MetAP1"/>
    <property type="match status" value="1"/>
</dbReference>
<organism evidence="9 10">
    <name type="scientific">Chaetoceros tenuissimus</name>
    <dbReference type="NCBI Taxonomy" id="426638"/>
    <lineage>
        <taxon>Eukaryota</taxon>
        <taxon>Sar</taxon>
        <taxon>Stramenopiles</taxon>
        <taxon>Ochrophyta</taxon>
        <taxon>Bacillariophyta</taxon>
        <taxon>Coscinodiscophyceae</taxon>
        <taxon>Chaetocerotophycidae</taxon>
        <taxon>Chaetocerotales</taxon>
        <taxon>Chaetocerotaceae</taxon>
        <taxon>Chaetoceros</taxon>
    </lineage>
</organism>
<evidence type="ECO:0000256" key="6">
    <source>
        <dbReference type="RuleBase" id="RU003653"/>
    </source>
</evidence>
<keyword evidence="2 5" id="KW-0645">Protease</keyword>
<feature type="binding site" evidence="5">
    <location>
        <position position="169"/>
    </location>
    <ligand>
        <name>a divalent metal cation</name>
        <dbReference type="ChEBI" id="CHEBI:60240"/>
        <label>1</label>
    </ligand>
</feature>
<dbReference type="InterPro" id="IPR036005">
    <property type="entry name" value="Creatinase/aminopeptidase-like"/>
</dbReference>
<dbReference type="GO" id="GO:0006508">
    <property type="term" value="P:proteolysis"/>
    <property type="evidence" value="ECO:0007669"/>
    <property type="project" value="UniProtKB-KW"/>
</dbReference>
<evidence type="ECO:0000256" key="5">
    <source>
        <dbReference type="HAMAP-Rule" id="MF_03174"/>
    </source>
</evidence>
<dbReference type="GO" id="GO:0070006">
    <property type="term" value="F:metalloaminopeptidase activity"/>
    <property type="evidence" value="ECO:0007669"/>
    <property type="project" value="UniProtKB-UniRule"/>
</dbReference>
<sequence length="342" mass="38003">MVHLSSAPGEKFKGRKIGGSHPILPYEVSPVKTIPESFKGDVPHYSTNFNLFKKNKNVNPHEENLAETVAIYKDENSLKKLRNASKLAAEMLYEAKKIVTQFDSMKDQDLTTDAIDSAIHEKILERGGYPSPLNYNGFPKSICTSVNEIACHGIPNLRPLQFGDLISIDVSVYLDGFHGDSCASFIVGADAPNYGEIISHNDELINQIERMNRLIEATKEARKNAIDVCIAGNTISAIGHAVQEVANAYEFRPMKNVYGHGVGRHLHMLPRIKHFKNKDDVILEEGMALTIEPVLVEGHHAHSLWSDSWTNSTVDGGFACQFEHTVLIKEYGPAEILTKLQE</sequence>
<dbReference type="InterPro" id="IPR001714">
    <property type="entry name" value="Pept_M24_MAP"/>
</dbReference>
<comment type="similarity">
    <text evidence="5">Belongs to the peptidase M24A family. Methionine aminopeptidase type 1 subfamily.</text>
</comment>
<dbReference type="HAMAP" id="MF_01974">
    <property type="entry name" value="MetAP_1"/>
    <property type="match status" value="1"/>
</dbReference>
<feature type="binding site" evidence="5">
    <location>
        <position position="260"/>
    </location>
    <ligand>
        <name>a divalent metal cation</name>
        <dbReference type="ChEBI" id="CHEBI:60240"/>
        <label>2</label>
        <note>catalytic</note>
    </ligand>
</feature>
<dbReference type="PRINTS" id="PR00599">
    <property type="entry name" value="MAPEPTIDASE"/>
</dbReference>
<feature type="binding site" evidence="5">
    <location>
        <position position="180"/>
    </location>
    <ligand>
        <name>a divalent metal cation</name>
        <dbReference type="ChEBI" id="CHEBI:60240"/>
        <label>1</label>
    </ligand>
</feature>
<feature type="binding site" evidence="5">
    <location>
        <position position="267"/>
    </location>
    <ligand>
        <name>substrate</name>
    </ligand>
</feature>
<gene>
    <name evidence="9" type="ORF">CTEN210_03466</name>
</gene>
<dbReference type="EMBL" id="BLLK01000022">
    <property type="protein sequence ID" value="GFH46991.1"/>
    <property type="molecule type" value="Genomic_DNA"/>
</dbReference>
<evidence type="ECO:0000256" key="3">
    <source>
        <dbReference type="ARBA" id="ARBA00022723"/>
    </source>
</evidence>
<dbReference type="AlphaFoldDB" id="A0AAD3CJF2"/>
<comment type="cofactor">
    <cofactor evidence="5">
        <name>Co(2+)</name>
        <dbReference type="ChEBI" id="CHEBI:48828"/>
    </cofactor>
    <cofactor evidence="5">
        <name>Zn(2+)</name>
        <dbReference type="ChEBI" id="CHEBI:29105"/>
    </cofactor>
    <cofactor evidence="5">
        <name>Mn(2+)</name>
        <dbReference type="ChEBI" id="CHEBI:29035"/>
    </cofactor>
    <cofactor evidence="5">
        <name>Fe(2+)</name>
        <dbReference type="ChEBI" id="CHEBI:29033"/>
    </cofactor>
    <text evidence="5">Binds 2 divalent metal cations per subunit. Has a high-affinity and a low affinity metal-binding site. The true nature of the physiological cofactor is under debate. The enzyme is active with cobalt, zinc, manganese or divalent iron ions. Most likely, methionine aminopeptidases function as mononuclear Fe(2+)-metalloproteases under physiological conditions, and the catalytically relevant metal-binding site has been assigned to the histidine-containing high-affinity site.</text>
</comment>
<feature type="domain" description="Peptidase M24" evidence="8">
    <location>
        <begin position="80"/>
        <end position="330"/>
    </location>
</feature>
<dbReference type="PANTHER" id="PTHR43330:SF8">
    <property type="entry name" value="METHIONINE AMINOPEPTIDASE 1D, MITOCHONDRIAL"/>
    <property type="match status" value="1"/>
</dbReference>
<evidence type="ECO:0000256" key="2">
    <source>
        <dbReference type="ARBA" id="ARBA00022670"/>
    </source>
</evidence>
<name>A0AAD3CJF2_9STRA</name>
<dbReference type="GO" id="GO:0046872">
    <property type="term" value="F:metal ion binding"/>
    <property type="evidence" value="ECO:0007669"/>
    <property type="project" value="UniProtKB-UniRule"/>
</dbReference>
<accession>A0AAD3CJF2</accession>
<protein>
    <recommendedName>
        <fullName evidence="6">Methionine aminopeptidase</fullName>
        <ecNumber evidence="6">3.4.11.18</ecNumber>
    </recommendedName>
</protein>
<dbReference type="Gene3D" id="3.90.230.10">
    <property type="entry name" value="Creatinase/methionine aminopeptidase superfamily"/>
    <property type="match status" value="1"/>
</dbReference>
<feature type="binding site" evidence="5">
    <location>
        <position position="292"/>
    </location>
    <ligand>
        <name>a divalent metal cation</name>
        <dbReference type="ChEBI" id="CHEBI:60240"/>
        <label>2</label>
        <note>catalytic</note>
    </ligand>
</feature>
<reference evidence="9 10" key="1">
    <citation type="journal article" date="2021" name="Sci. Rep.">
        <title>The genome of the diatom Chaetoceros tenuissimus carries an ancient integrated fragment of an extant virus.</title>
        <authorList>
            <person name="Hongo Y."/>
            <person name="Kimura K."/>
            <person name="Takaki Y."/>
            <person name="Yoshida Y."/>
            <person name="Baba S."/>
            <person name="Kobayashi G."/>
            <person name="Nagasaki K."/>
            <person name="Hano T."/>
            <person name="Tomaru Y."/>
        </authorList>
    </citation>
    <scope>NUCLEOTIDE SEQUENCE [LARGE SCALE GENOMIC DNA]</scope>
    <source>
        <strain evidence="9 10">NIES-3715</strain>
    </source>
</reference>
<dbReference type="NCBIfam" id="TIGR00500">
    <property type="entry name" value="met_pdase_I"/>
    <property type="match status" value="1"/>
</dbReference>
<evidence type="ECO:0000256" key="1">
    <source>
        <dbReference type="ARBA" id="ARBA00022438"/>
    </source>
</evidence>
<dbReference type="Pfam" id="PF00557">
    <property type="entry name" value="Peptidase_M24"/>
    <property type="match status" value="1"/>
</dbReference>
<dbReference type="InterPro" id="IPR002467">
    <property type="entry name" value="Pept_M24A_MAP1"/>
</dbReference>